<dbReference type="PANTHER" id="PTHR43649:SF33">
    <property type="entry name" value="POLYGALACTURONAN_RHAMNOGALACTURONAN-BINDING PROTEIN YTCQ"/>
    <property type="match status" value="1"/>
</dbReference>
<dbReference type="RefSeq" id="WP_067872638.1">
    <property type="nucleotide sequence ID" value="NZ_CP013979.1"/>
</dbReference>
<evidence type="ECO:0000256" key="5">
    <source>
        <dbReference type="ARBA" id="ARBA00023288"/>
    </source>
</evidence>
<accession>A0A191WC56</accession>
<dbReference type="PANTHER" id="PTHR43649">
    <property type="entry name" value="ARABINOSE-BINDING PROTEIN-RELATED"/>
    <property type="match status" value="1"/>
</dbReference>
<dbReference type="OrthoDB" id="2515046at2"/>
<dbReference type="STRING" id="453304.ATC03_02275"/>
<dbReference type="PROSITE" id="PS51318">
    <property type="entry name" value="TAT"/>
    <property type="match status" value="1"/>
</dbReference>
<feature type="chain" id="PRO_5039167142" evidence="6">
    <location>
        <begin position="22"/>
        <end position="434"/>
    </location>
</feature>
<dbReference type="PROSITE" id="PS51257">
    <property type="entry name" value="PROKAR_LIPOPROTEIN"/>
    <property type="match status" value="1"/>
</dbReference>
<dbReference type="InterPro" id="IPR006311">
    <property type="entry name" value="TAT_signal"/>
</dbReference>
<evidence type="ECO:0000313" key="8">
    <source>
        <dbReference type="Proteomes" id="UP000078437"/>
    </source>
</evidence>
<sequence>MNLRRTSLTAAAMLAAGVLFAGCSSAASAPSGDTGSGATPTGEITFWSSLSGMADVAAAFNASQDDITVNFEEIANGANGGYTKLAAAIESGTGPDVVGIEYYRLPGFVGSGQVAPLDDLVPSGTLDEYSDQVRGLVDFEGSTYGMPYDAPPLVMWYRQDVLDAAGVEVPKTWDEFEAAARAVHTANPEAYLTSFFTNEPQLAPLSWQAGSTWFGVDDDHWKVSIDDDASTKVADYWQKLIDEDLVKPQLGFSDEWTADLNSGVVNGWVGGSWSASGLMTRTEASGQDGKWIAAVPPSWDGEPSGALSGGTSFAVTENSKNSAAAAAFLTWLTTDPAAVEARGAVGTAYLAYPGLNETAEKVAPVDYYGNDIYAVFDEASASVVGGWSWGPNYDITNTALTDAVTTAPTLGDAIEQTQDETVDGLEQLGLEISE</sequence>
<keyword evidence="8" id="KW-1185">Reference proteome</keyword>
<dbReference type="SUPFAM" id="SSF53850">
    <property type="entry name" value="Periplasmic binding protein-like II"/>
    <property type="match status" value="1"/>
</dbReference>
<dbReference type="AlphaFoldDB" id="A0A191WC56"/>
<organism evidence="7 8">
    <name type="scientific">Agromyces aureus</name>
    <dbReference type="NCBI Taxonomy" id="453304"/>
    <lineage>
        <taxon>Bacteria</taxon>
        <taxon>Bacillati</taxon>
        <taxon>Actinomycetota</taxon>
        <taxon>Actinomycetes</taxon>
        <taxon>Micrococcales</taxon>
        <taxon>Microbacteriaceae</taxon>
        <taxon>Agromyces</taxon>
    </lineage>
</organism>
<dbReference type="CDD" id="cd13585">
    <property type="entry name" value="PBP2_TMBP_like"/>
    <property type="match status" value="1"/>
</dbReference>
<dbReference type="InterPro" id="IPR050490">
    <property type="entry name" value="Bact_solute-bd_prot1"/>
</dbReference>
<dbReference type="Pfam" id="PF01547">
    <property type="entry name" value="SBP_bac_1"/>
    <property type="match status" value="1"/>
</dbReference>
<name>A0A191WC56_9MICO</name>
<keyword evidence="2 6" id="KW-0732">Signal</keyword>
<dbReference type="EMBL" id="CP013979">
    <property type="protein sequence ID" value="ANJ25764.1"/>
    <property type="molecule type" value="Genomic_DNA"/>
</dbReference>
<evidence type="ECO:0000256" key="4">
    <source>
        <dbReference type="ARBA" id="ARBA00023139"/>
    </source>
</evidence>
<protein>
    <submittedName>
        <fullName evidence="7">ABC transporter substrate-binding protein</fullName>
    </submittedName>
</protein>
<dbReference type="Proteomes" id="UP000078437">
    <property type="component" value="Chromosome"/>
</dbReference>
<keyword evidence="3" id="KW-0472">Membrane</keyword>
<reference evidence="8" key="2">
    <citation type="submission" date="2016-01" db="EMBL/GenBank/DDBJ databases">
        <title>Complete genome sequence of Agromyces aureus AR33T and comparison with related organisms.</title>
        <authorList>
            <person name="Corretto E."/>
            <person name="Antonielli L."/>
            <person name="Sessitsch A."/>
            <person name="Brader G."/>
        </authorList>
    </citation>
    <scope>NUCLEOTIDE SEQUENCE [LARGE SCALE GENOMIC DNA]</scope>
    <source>
        <strain evidence="8">AR33</strain>
    </source>
</reference>
<evidence type="ECO:0000256" key="1">
    <source>
        <dbReference type="ARBA" id="ARBA00022475"/>
    </source>
</evidence>
<reference evidence="7 8" key="1">
    <citation type="journal article" date="2016" name="Int. J. Syst. Evol. Microbiol.">
        <title>Agromyces aureus sp. nov., isolated from the rhizosphere of Salix caprea L. grown in a heavy-metal-contaminated soil.</title>
        <authorList>
            <person name="Corretto E."/>
            <person name="Antonielli L."/>
            <person name="Sessitsch A."/>
            <person name="Compant S."/>
            <person name="Gorfer M."/>
            <person name="Kuffner M."/>
            <person name="Brader G."/>
        </authorList>
    </citation>
    <scope>NUCLEOTIDE SEQUENCE [LARGE SCALE GENOMIC DNA]</scope>
    <source>
        <strain evidence="7 8">AR33</strain>
    </source>
</reference>
<evidence type="ECO:0000313" key="7">
    <source>
        <dbReference type="EMBL" id="ANJ25764.1"/>
    </source>
</evidence>
<dbReference type="InterPro" id="IPR006059">
    <property type="entry name" value="SBP"/>
</dbReference>
<keyword evidence="4" id="KW-0564">Palmitate</keyword>
<dbReference type="Gene3D" id="3.40.190.10">
    <property type="entry name" value="Periplasmic binding protein-like II"/>
    <property type="match status" value="1"/>
</dbReference>
<proteinExistence type="predicted"/>
<feature type="signal peptide" evidence="6">
    <location>
        <begin position="1"/>
        <end position="21"/>
    </location>
</feature>
<evidence type="ECO:0000256" key="3">
    <source>
        <dbReference type="ARBA" id="ARBA00023136"/>
    </source>
</evidence>
<evidence type="ECO:0000256" key="2">
    <source>
        <dbReference type="ARBA" id="ARBA00022729"/>
    </source>
</evidence>
<dbReference type="KEGG" id="agy:ATC03_02275"/>
<gene>
    <name evidence="7" type="ORF">ATC03_02275</name>
</gene>
<evidence type="ECO:0000256" key="6">
    <source>
        <dbReference type="SAM" id="SignalP"/>
    </source>
</evidence>
<keyword evidence="5" id="KW-0449">Lipoprotein</keyword>
<keyword evidence="1" id="KW-1003">Cell membrane</keyword>